<dbReference type="GeneID" id="74943789"/>
<keyword evidence="3" id="KW-1185">Reference proteome</keyword>
<accession>A0A9E7R0M4</accession>
<dbReference type="AlphaFoldDB" id="A0A9E7R0M4"/>
<evidence type="ECO:0000313" key="2">
    <source>
        <dbReference type="EMBL" id="UWM53474.1"/>
    </source>
</evidence>
<keyword evidence="1" id="KW-1133">Transmembrane helix</keyword>
<feature type="transmembrane region" description="Helical" evidence="1">
    <location>
        <begin position="34"/>
        <end position="57"/>
    </location>
</feature>
<feature type="transmembrane region" description="Helical" evidence="1">
    <location>
        <begin position="69"/>
        <end position="87"/>
    </location>
</feature>
<gene>
    <name evidence="2" type="ORF">N0B31_15165</name>
</gene>
<sequence length="88" mass="8763">MSDTESAVAVPNVADDPVVAGALLGLALGVLERFLVHFELTTLAVGFVVVGAVLAGFGDRSSADVGRALTAVGAASFVAFQALSLVFG</sequence>
<dbReference type="KEGG" id="ssai:N0B31_15165"/>
<proteinExistence type="predicted"/>
<protein>
    <submittedName>
        <fullName evidence="2">Uncharacterized protein</fullName>
    </submittedName>
</protein>
<dbReference type="Proteomes" id="UP001057580">
    <property type="component" value="Chromosome"/>
</dbReference>
<organism evidence="2 3">
    <name type="scientific">Salinirubellus salinus</name>
    <dbReference type="NCBI Taxonomy" id="1364945"/>
    <lineage>
        <taxon>Archaea</taxon>
        <taxon>Methanobacteriati</taxon>
        <taxon>Methanobacteriota</taxon>
        <taxon>Stenosarchaea group</taxon>
        <taxon>Halobacteria</taxon>
        <taxon>Halobacteriales</taxon>
        <taxon>Natronomonadaceae</taxon>
        <taxon>Salinirubellus</taxon>
    </lineage>
</organism>
<keyword evidence="1" id="KW-0812">Transmembrane</keyword>
<keyword evidence="1" id="KW-0472">Membrane</keyword>
<evidence type="ECO:0000313" key="3">
    <source>
        <dbReference type="Proteomes" id="UP001057580"/>
    </source>
</evidence>
<reference evidence="2" key="1">
    <citation type="submission" date="2022-09" db="EMBL/GenBank/DDBJ databases">
        <title>Diverse halophilic archaea isolated from saline environments.</title>
        <authorList>
            <person name="Cui H.-L."/>
        </authorList>
    </citation>
    <scope>NUCLEOTIDE SEQUENCE</scope>
    <source>
        <strain evidence="2">ZS-35-S2</strain>
    </source>
</reference>
<dbReference type="RefSeq" id="WP_260592468.1">
    <property type="nucleotide sequence ID" value="NZ_CP104003.1"/>
</dbReference>
<name>A0A9E7R0M4_9EURY</name>
<dbReference type="EMBL" id="CP104003">
    <property type="protein sequence ID" value="UWM53474.1"/>
    <property type="molecule type" value="Genomic_DNA"/>
</dbReference>
<evidence type="ECO:0000256" key="1">
    <source>
        <dbReference type="SAM" id="Phobius"/>
    </source>
</evidence>